<evidence type="ECO:0000313" key="2">
    <source>
        <dbReference type="Proteomes" id="UP000314294"/>
    </source>
</evidence>
<gene>
    <name evidence="1" type="ORF">EYF80_035563</name>
</gene>
<accession>A0A4Z2GLV0</accession>
<protein>
    <submittedName>
        <fullName evidence="1">Uncharacterized protein</fullName>
    </submittedName>
</protein>
<dbReference type="AlphaFoldDB" id="A0A4Z2GLV0"/>
<proteinExistence type="predicted"/>
<keyword evidence="2" id="KW-1185">Reference proteome</keyword>
<sequence length="302" mass="32410">MYIGITCVCIILERVREQNLVSQYDAGKIKHWLHGNSTQHGQPDSHCWSGMSAGSGFIQTLVLESELCDYESYSEVDASDGSAVRRSDGSWASELDASWGSDVARSTAGPWRDSRNRRLSSACARPTSSIRARIWPKLFISSSSGPGCLPSRCWVPGGPTLGSSVAGLMGTGDVSPSAQPDAGVLGTGSLMTSQSNRLETPLVSEEDVRSGVMRKMMVSMVQEEEEEGGYLTSGLEPYMALPARLLPADRDRAAAERDSLPLINGSPAEFLQCGGKVTAHSISPPQNFLTARKQPSLILGMR</sequence>
<organism evidence="1 2">
    <name type="scientific">Liparis tanakae</name>
    <name type="common">Tanaka's snailfish</name>
    <dbReference type="NCBI Taxonomy" id="230148"/>
    <lineage>
        <taxon>Eukaryota</taxon>
        <taxon>Metazoa</taxon>
        <taxon>Chordata</taxon>
        <taxon>Craniata</taxon>
        <taxon>Vertebrata</taxon>
        <taxon>Euteleostomi</taxon>
        <taxon>Actinopterygii</taxon>
        <taxon>Neopterygii</taxon>
        <taxon>Teleostei</taxon>
        <taxon>Neoteleostei</taxon>
        <taxon>Acanthomorphata</taxon>
        <taxon>Eupercaria</taxon>
        <taxon>Perciformes</taxon>
        <taxon>Cottioidei</taxon>
        <taxon>Cottales</taxon>
        <taxon>Liparidae</taxon>
        <taxon>Liparis</taxon>
    </lineage>
</organism>
<comment type="caution">
    <text evidence="1">The sequence shown here is derived from an EMBL/GenBank/DDBJ whole genome shotgun (WGS) entry which is preliminary data.</text>
</comment>
<name>A0A4Z2GLV0_9TELE</name>
<reference evidence="1 2" key="1">
    <citation type="submission" date="2019-03" db="EMBL/GenBank/DDBJ databases">
        <title>First draft genome of Liparis tanakae, snailfish: a comprehensive survey of snailfish specific genes.</title>
        <authorList>
            <person name="Kim W."/>
            <person name="Song I."/>
            <person name="Jeong J.-H."/>
            <person name="Kim D."/>
            <person name="Kim S."/>
            <person name="Ryu S."/>
            <person name="Song J.Y."/>
            <person name="Lee S.K."/>
        </authorList>
    </citation>
    <scope>NUCLEOTIDE SEQUENCE [LARGE SCALE GENOMIC DNA]</scope>
    <source>
        <tissue evidence="1">Muscle</tissue>
    </source>
</reference>
<dbReference type="Proteomes" id="UP000314294">
    <property type="component" value="Unassembled WGS sequence"/>
</dbReference>
<evidence type="ECO:0000313" key="1">
    <source>
        <dbReference type="EMBL" id="TNN54201.1"/>
    </source>
</evidence>
<dbReference type="EMBL" id="SRLO01000491">
    <property type="protein sequence ID" value="TNN54201.1"/>
    <property type="molecule type" value="Genomic_DNA"/>
</dbReference>